<organism evidence="1">
    <name type="scientific">hydrothermal vent metagenome</name>
    <dbReference type="NCBI Taxonomy" id="652676"/>
    <lineage>
        <taxon>unclassified sequences</taxon>
        <taxon>metagenomes</taxon>
        <taxon>ecological metagenomes</taxon>
    </lineage>
</organism>
<dbReference type="EMBL" id="UOEY01000006">
    <property type="protein sequence ID" value="VAW34419.1"/>
    <property type="molecule type" value="Genomic_DNA"/>
</dbReference>
<evidence type="ECO:0000313" key="1">
    <source>
        <dbReference type="EMBL" id="VAW34419.1"/>
    </source>
</evidence>
<dbReference type="GO" id="GO:0005840">
    <property type="term" value="C:ribosome"/>
    <property type="evidence" value="ECO:0007669"/>
    <property type="project" value="UniProtKB-KW"/>
</dbReference>
<protein>
    <submittedName>
        <fullName evidence="1">FIG01269488: protein, clustered with ribosomal protein L32p</fullName>
    </submittedName>
</protein>
<keyword evidence="1" id="KW-0689">Ribosomal protein</keyword>
<dbReference type="Pfam" id="PF02620">
    <property type="entry name" value="YceD"/>
    <property type="match status" value="1"/>
</dbReference>
<sequence length="174" mass="19641">MKVQFAEISETGNHYEITEDSWFPDKAIRRCAPIRASLQLMRENDSTVIMEGRLRTGVRFVCDRCLTTYDLPVDVRMRLILEYVEESLLPLQESGGTAAGPETPDTVILDEPAVDLGDILRQQIFLSLPLKHLCRPDCRGLCPRCGADLNVQTCNCLDQDDRSPFAVLKKLKKS</sequence>
<accession>A0A3B0VC57</accession>
<dbReference type="InterPro" id="IPR003772">
    <property type="entry name" value="YceD"/>
</dbReference>
<gene>
    <name evidence="1" type="ORF">MNBD_DELTA04-1253</name>
</gene>
<dbReference type="PANTHER" id="PTHR34374:SF1">
    <property type="entry name" value="LARGE RIBOSOMAL RNA SUBUNIT ACCUMULATION PROTEIN YCED HOMOLOG 1, CHLOROPLASTIC"/>
    <property type="match status" value="1"/>
</dbReference>
<dbReference type="AlphaFoldDB" id="A0A3B0VC57"/>
<dbReference type="PANTHER" id="PTHR34374">
    <property type="entry name" value="LARGE RIBOSOMAL RNA SUBUNIT ACCUMULATION PROTEIN YCED HOMOLOG 1, CHLOROPLASTIC"/>
    <property type="match status" value="1"/>
</dbReference>
<name>A0A3B0VC57_9ZZZZ</name>
<keyword evidence="1" id="KW-0687">Ribonucleoprotein</keyword>
<proteinExistence type="predicted"/>
<reference evidence="1" key="1">
    <citation type="submission" date="2018-06" db="EMBL/GenBank/DDBJ databases">
        <authorList>
            <person name="Zhirakovskaya E."/>
        </authorList>
    </citation>
    <scope>NUCLEOTIDE SEQUENCE</scope>
</reference>